<gene>
    <name evidence="2" type="ORF">BS50DRAFT_86900</name>
</gene>
<feature type="compositionally biased region" description="Polar residues" evidence="1">
    <location>
        <begin position="67"/>
        <end position="82"/>
    </location>
</feature>
<organism evidence="2 3">
    <name type="scientific">Corynespora cassiicola Philippines</name>
    <dbReference type="NCBI Taxonomy" id="1448308"/>
    <lineage>
        <taxon>Eukaryota</taxon>
        <taxon>Fungi</taxon>
        <taxon>Dikarya</taxon>
        <taxon>Ascomycota</taxon>
        <taxon>Pezizomycotina</taxon>
        <taxon>Dothideomycetes</taxon>
        <taxon>Pleosporomycetidae</taxon>
        <taxon>Pleosporales</taxon>
        <taxon>Corynesporascaceae</taxon>
        <taxon>Corynespora</taxon>
    </lineage>
</organism>
<evidence type="ECO:0000313" key="3">
    <source>
        <dbReference type="Proteomes" id="UP000240883"/>
    </source>
</evidence>
<accession>A0A2T2NE37</accession>
<evidence type="ECO:0000313" key="2">
    <source>
        <dbReference type="EMBL" id="PSN63701.1"/>
    </source>
</evidence>
<dbReference type="EMBL" id="KZ678139">
    <property type="protein sequence ID" value="PSN63701.1"/>
    <property type="molecule type" value="Genomic_DNA"/>
</dbReference>
<reference evidence="2 3" key="1">
    <citation type="journal article" date="2018" name="Front. Microbiol.">
        <title>Genome-Wide Analysis of Corynespora cassiicola Leaf Fall Disease Putative Effectors.</title>
        <authorList>
            <person name="Lopez D."/>
            <person name="Ribeiro S."/>
            <person name="Label P."/>
            <person name="Fumanal B."/>
            <person name="Venisse J.S."/>
            <person name="Kohler A."/>
            <person name="de Oliveira R.R."/>
            <person name="Labutti K."/>
            <person name="Lipzen A."/>
            <person name="Lail K."/>
            <person name="Bauer D."/>
            <person name="Ohm R.A."/>
            <person name="Barry K.W."/>
            <person name="Spatafora J."/>
            <person name="Grigoriev I.V."/>
            <person name="Martin F.M."/>
            <person name="Pujade-Renaud V."/>
        </authorList>
    </citation>
    <scope>NUCLEOTIDE SEQUENCE [LARGE SCALE GENOMIC DNA]</scope>
    <source>
        <strain evidence="2 3">Philippines</strain>
    </source>
</reference>
<keyword evidence="3" id="KW-1185">Reference proteome</keyword>
<evidence type="ECO:0000256" key="1">
    <source>
        <dbReference type="SAM" id="MobiDB-lite"/>
    </source>
</evidence>
<protein>
    <submittedName>
        <fullName evidence="2">Uncharacterized protein</fullName>
    </submittedName>
</protein>
<proteinExistence type="predicted"/>
<feature type="region of interest" description="Disordered" evidence="1">
    <location>
        <begin position="50"/>
        <end position="114"/>
    </location>
</feature>
<name>A0A2T2NE37_CORCC</name>
<sequence>MCVMEKHAFARGLHMHFTSRFPGPSPSEAGCSTECLLPRCIRFMLDRAAISHPSRGPDPSGPRQHSDGSATGSPHATTTLSSAERPGGIHPVPKPQVLDRKKKQKPRSFSSMTAHAITHHCRIAQTARSRIFVHHALQNNFASETRAHDASP</sequence>
<dbReference type="AlphaFoldDB" id="A0A2T2NE37"/>
<dbReference type="Proteomes" id="UP000240883">
    <property type="component" value="Unassembled WGS sequence"/>
</dbReference>